<accession>C4J2S9</accession>
<dbReference type="AlphaFoldDB" id="C4J2S9"/>
<reference evidence="1" key="2">
    <citation type="submission" date="2012-06" db="EMBL/GenBank/DDBJ databases">
        <authorList>
            <person name="Yu Y."/>
            <person name="Currie J."/>
            <person name="Lomeli R."/>
            <person name="Angelova A."/>
            <person name="Collura K."/>
            <person name="Wissotski M."/>
            <person name="Campos D."/>
            <person name="Kudrna D."/>
            <person name="Golser W."/>
            <person name="Ashely E."/>
            <person name="Descour A."/>
            <person name="Fernandes J."/>
            <person name="Soderlund C."/>
            <person name="Walbot V."/>
        </authorList>
    </citation>
    <scope>NUCLEOTIDE SEQUENCE</scope>
    <source>
        <strain evidence="1">B73</strain>
    </source>
</reference>
<organism evidence="1">
    <name type="scientific">Zea mays</name>
    <name type="common">Maize</name>
    <dbReference type="NCBI Taxonomy" id="4577"/>
    <lineage>
        <taxon>Eukaryota</taxon>
        <taxon>Viridiplantae</taxon>
        <taxon>Streptophyta</taxon>
        <taxon>Embryophyta</taxon>
        <taxon>Tracheophyta</taxon>
        <taxon>Spermatophyta</taxon>
        <taxon>Magnoliopsida</taxon>
        <taxon>Liliopsida</taxon>
        <taxon>Poales</taxon>
        <taxon>Poaceae</taxon>
        <taxon>PACMAD clade</taxon>
        <taxon>Panicoideae</taxon>
        <taxon>Andropogonodae</taxon>
        <taxon>Andropogoneae</taxon>
        <taxon>Tripsacinae</taxon>
        <taxon>Zea</taxon>
    </lineage>
</organism>
<dbReference type="EMBL" id="BT085126">
    <property type="protein sequence ID" value="ACR35479.1"/>
    <property type="molecule type" value="mRNA"/>
</dbReference>
<sequence>MSNRCSGSDQNHDNDRLELEFFNVSTGLANHKHKDVFSWFLIVPFRAR</sequence>
<reference evidence="1" key="1">
    <citation type="journal article" date="2009" name="PLoS Genet.">
        <title>Sequencing, mapping, and analysis of 27,455 maize full-length cDNAs.</title>
        <authorList>
            <person name="Soderlund C."/>
            <person name="Descour A."/>
            <person name="Kudrna D."/>
            <person name="Bomhoff M."/>
            <person name="Boyd L."/>
            <person name="Currie J."/>
            <person name="Angelova A."/>
            <person name="Collura K."/>
            <person name="Wissotski M."/>
            <person name="Ashley E."/>
            <person name="Morrow D."/>
            <person name="Fernandes J."/>
            <person name="Walbot V."/>
            <person name="Yu Y."/>
        </authorList>
    </citation>
    <scope>NUCLEOTIDE SEQUENCE</scope>
    <source>
        <strain evidence="1">B73</strain>
    </source>
</reference>
<proteinExistence type="evidence at transcript level"/>
<protein>
    <submittedName>
        <fullName evidence="1">Uncharacterized protein</fullName>
    </submittedName>
</protein>
<evidence type="ECO:0000313" key="1">
    <source>
        <dbReference type="EMBL" id="ACR35479.1"/>
    </source>
</evidence>
<name>C4J2S9_MAIZE</name>